<gene>
    <name evidence="1" type="ORF">LOK49_LG09G01592</name>
</gene>
<name>A0ACC0GFZ9_9ERIC</name>
<reference evidence="1 2" key="1">
    <citation type="journal article" date="2022" name="Plant J.">
        <title>Chromosome-level genome of Camellia lanceoleosa provides a valuable resource for understanding genome evolution and self-incompatibility.</title>
        <authorList>
            <person name="Gong W."/>
            <person name="Xiao S."/>
            <person name="Wang L."/>
            <person name="Liao Z."/>
            <person name="Chang Y."/>
            <person name="Mo W."/>
            <person name="Hu G."/>
            <person name="Li W."/>
            <person name="Zhao G."/>
            <person name="Zhu H."/>
            <person name="Hu X."/>
            <person name="Ji K."/>
            <person name="Xiang X."/>
            <person name="Song Q."/>
            <person name="Yuan D."/>
            <person name="Jin S."/>
            <person name="Zhang L."/>
        </authorList>
    </citation>
    <scope>NUCLEOTIDE SEQUENCE [LARGE SCALE GENOMIC DNA]</scope>
    <source>
        <strain evidence="1">SQ_2022a</strain>
    </source>
</reference>
<dbReference type="EMBL" id="CM045765">
    <property type="protein sequence ID" value="KAI7999980.1"/>
    <property type="molecule type" value="Genomic_DNA"/>
</dbReference>
<dbReference type="Proteomes" id="UP001060215">
    <property type="component" value="Chromosome 8"/>
</dbReference>
<evidence type="ECO:0000313" key="1">
    <source>
        <dbReference type="EMBL" id="KAI7999980.1"/>
    </source>
</evidence>
<comment type="caution">
    <text evidence="1">The sequence shown here is derived from an EMBL/GenBank/DDBJ whole genome shotgun (WGS) entry which is preliminary data.</text>
</comment>
<keyword evidence="2" id="KW-1185">Reference proteome</keyword>
<proteinExistence type="predicted"/>
<organism evidence="1 2">
    <name type="scientific">Camellia lanceoleosa</name>
    <dbReference type="NCBI Taxonomy" id="1840588"/>
    <lineage>
        <taxon>Eukaryota</taxon>
        <taxon>Viridiplantae</taxon>
        <taxon>Streptophyta</taxon>
        <taxon>Embryophyta</taxon>
        <taxon>Tracheophyta</taxon>
        <taxon>Spermatophyta</taxon>
        <taxon>Magnoliopsida</taxon>
        <taxon>eudicotyledons</taxon>
        <taxon>Gunneridae</taxon>
        <taxon>Pentapetalae</taxon>
        <taxon>asterids</taxon>
        <taxon>Ericales</taxon>
        <taxon>Theaceae</taxon>
        <taxon>Camellia</taxon>
    </lineage>
</organism>
<protein>
    <submittedName>
        <fullName evidence="1">Cytochrome P450 716B1</fullName>
    </submittedName>
</protein>
<accession>A0ACC0GFZ9</accession>
<sequence>MKTILMDLISEKRVALERNGASPCQDLITCLLCIRNEDNSSLLSDEETKDDAVIIMIGGYNTSSILFTFLIRFLANKPSIYAAIVEGMLPTSSLIMIHEKDLRIEKIKEY</sequence>
<evidence type="ECO:0000313" key="2">
    <source>
        <dbReference type="Proteomes" id="UP001060215"/>
    </source>
</evidence>